<protein>
    <recommendedName>
        <fullName evidence="8">Acylase</fullName>
    </recommendedName>
</protein>
<dbReference type="GO" id="GO:0017000">
    <property type="term" value="P:antibiotic biosynthetic process"/>
    <property type="evidence" value="ECO:0007669"/>
    <property type="project" value="InterPro"/>
</dbReference>
<accession>A0A261TRF3</accession>
<feature type="chain" id="PRO_5013260890" description="Acylase" evidence="5">
    <location>
        <begin position="17"/>
        <end position="775"/>
    </location>
</feature>
<dbReference type="InterPro" id="IPR029055">
    <property type="entry name" value="Ntn_hydrolases_N"/>
</dbReference>
<organism evidence="6 7">
    <name type="scientific">Bordetella genomosp. 5</name>
    <dbReference type="NCBI Taxonomy" id="1395608"/>
    <lineage>
        <taxon>Bacteria</taxon>
        <taxon>Pseudomonadati</taxon>
        <taxon>Pseudomonadota</taxon>
        <taxon>Betaproteobacteria</taxon>
        <taxon>Burkholderiales</taxon>
        <taxon>Alcaligenaceae</taxon>
        <taxon>Bordetella</taxon>
    </lineage>
</organism>
<dbReference type="Pfam" id="PF01804">
    <property type="entry name" value="Penicil_amidase"/>
    <property type="match status" value="1"/>
</dbReference>
<evidence type="ECO:0000256" key="3">
    <source>
        <dbReference type="ARBA" id="ARBA00022801"/>
    </source>
</evidence>
<evidence type="ECO:0000256" key="4">
    <source>
        <dbReference type="ARBA" id="ARBA00023145"/>
    </source>
</evidence>
<feature type="signal peptide" evidence="5">
    <location>
        <begin position="1"/>
        <end position="16"/>
    </location>
</feature>
<dbReference type="SUPFAM" id="SSF56235">
    <property type="entry name" value="N-terminal nucleophile aminohydrolases (Ntn hydrolases)"/>
    <property type="match status" value="1"/>
</dbReference>
<keyword evidence="7" id="KW-1185">Reference proteome</keyword>
<evidence type="ECO:0000256" key="5">
    <source>
        <dbReference type="SAM" id="SignalP"/>
    </source>
</evidence>
<evidence type="ECO:0008006" key="8">
    <source>
        <dbReference type="Google" id="ProtNLM"/>
    </source>
</evidence>
<dbReference type="PANTHER" id="PTHR34218">
    <property type="entry name" value="PEPTIDASE S45 PENICILLIN AMIDASE"/>
    <property type="match status" value="1"/>
</dbReference>
<dbReference type="Gene3D" id="1.10.439.10">
    <property type="entry name" value="Penicillin Amidohydrolase, domain 1"/>
    <property type="match status" value="1"/>
</dbReference>
<dbReference type="InterPro" id="IPR023343">
    <property type="entry name" value="Penicillin_amidase_dom1"/>
</dbReference>
<dbReference type="GO" id="GO:0016811">
    <property type="term" value="F:hydrolase activity, acting on carbon-nitrogen (but not peptide) bonds, in linear amides"/>
    <property type="evidence" value="ECO:0007669"/>
    <property type="project" value="InterPro"/>
</dbReference>
<dbReference type="OrthoDB" id="9760084at2"/>
<keyword evidence="2 5" id="KW-0732">Signal</keyword>
<gene>
    <name evidence="6" type="ORF">CAL25_10345</name>
</gene>
<comment type="caution">
    <text evidence="6">The sequence shown here is derived from an EMBL/GenBank/DDBJ whole genome shotgun (WGS) entry which is preliminary data.</text>
</comment>
<dbReference type="InterPro" id="IPR043146">
    <property type="entry name" value="Penicillin_amidase_N_B-knob"/>
</dbReference>
<evidence type="ECO:0000256" key="1">
    <source>
        <dbReference type="ARBA" id="ARBA00006586"/>
    </source>
</evidence>
<name>A0A261TRF3_9BORD</name>
<evidence type="ECO:0000313" key="6">
    <source>
        <dbReference type="EMBL" id="OZI52248.1"/>
    </source>
</evidence>
<dbReference type="AlphaFoldDB" id="A0A261TRF3"/>
<dbReference type="PANTHER" id="PTHR34218:SF3">
    <property type="entry name" value="ACYL-HOMOSERINE LACTONE ACYLASE PVDQ"/>
    <property type="match status" value="1"/>
</dbReference>
<dbReference type="EMBL" id="NEVP01000006">
    <property type="protein sequence ID" value="OZI52248.1"/>
    <property type="molecule type" value="Genomic_DNA"/>
</dbReference>
<dbReference type="InterPro" id="IPR043147">
    <property type="entry name" value="Penicillin_amidase_A-knob"/>
</dbReference>
<dbReference type="Proteomes" id="UP000216913">
    <property type="component" value="Unassembled WGS sequence"/>
</dbReference>
<sequence>MVLAGLAALAAAPAWADGPVTLRRLADGTPHIQATDMHGAGLGVGYAQAEDALCTLADAYLTFAGGRSLAFGPQGKPDYNATYTGGNNLELDVFFRAFLDDTALARFKAAQVVELKAMAEGFAAGYNRYLAEARARPATAGEPTCLRQPWVRPITVDDVMRRIQAPALAGGYARFIPEIVRAAPPGPKRTAQTTSPLSPIADAWHVGGAAGLGSNVLAFGAGDGGARAPVLFGNPHWFWGGPDRFYQMHLTVDGQIDVAGVAFVGVPLPMIGYTDRVAWSHTVSAARRFGLFALQLDPADPLRYVVDSEARSIRAQVIEVPVRGADGKTGSVRRTVYRSEYGPIVDLSARAQPLGWTAKGAVALRDINETNDRIFSTYLSWAHARTLDDFVAIARRELAMPWVNTAAIGRDDARAWYGDMGAVPNAPDALRRLCATPFTPLVARWDPAIPMLDGSRSACNWTVDRNTLIPGQMPASRLPERFRTDYVANMNDSYWLASPAQPLEGYDAVLGGERQRLSLRARHGHAIARDALAQAGGDTARLITFLERETLSARDYAAQSFKPALLHAACGPPDASVKQACAVLARWAGSAGADDRGAWLWSAFWQAMQDSPAAKSGKLYGKAFDPARPLDTPNAIRPLPAQARAALMAATTRLASQGVALDATVGERLRVNAAGGPIALYGGCGSGYFTIACPAVPGGVMDGRAHANTYLQLVSFGKDGVQARTLLASGERETAWRGGPGAEPIRRYAEKQWLRAPWTPAEREAAQVSVRTLAP</sequence>
<keyword evidence="4" id="KW-0865">Zymogen</keyword>
<evidence type="ECO:0000256" key="2">
    <source>
        <dbReference type="ARBA" id="ARBA00022729"/>
    </source>
</evidence>
<dbReference type="Gene3D" id="3.60.20.10">
    <property type="entry name" value="Glutamine Phosphoribosylpyrophosphate, subunit 1, domain 1"/>
    <property type="match status" value="1"/>
</dbReference>
<dbReference type="InterPro" id="IPR002692">
    <property type="entry name" value="S45"/>
</dbReference>
<keyword evidence="3" id="KW-0378">Hydrolase</keyword>
<proteinExistence type="inferred from homology"/>
<evidence type="ECO:0000313" key="7">
    <source>
        <dbReference type="Proteomes" id="UP000216913"/>
    </source>
</evidence>
<dbReference type="Gene3D" id="1.10.1400.10">
    <property type="match status" value="1"/>
</dbReference>
<reference evidence="6 7" key="1">
    <citation type="submission" date="2017-05" db="EMBL/GenBank/DDBJ databases">
        <title>Complete and WGS of Bordetella genogroups.</title>
        <authorList>
            <person name="Spilker T."/>
            <person name="LiPuma J."/>
        </authorList>
    </citation>
    <scope>NUCLEOTIDE SEQUENCE [LARGE SCALE GENOMIC DNA]</scope>
    <source>
        <strain evidence="6 7">AU10456</strain>
    </source>
</reference>
<comment type="similarity">
    <text evidence="1">Belongs to the peptidase S45 family.</text>
</comment>
<dbReference type="Gene3D" id="2.30.120.10">
    <property type="match status" value="1"/>
</dbReference>